<reference evidence="2 3" key="1">
    <citation type="submission" date="2020-08" db="EMBL/GenBank/DDBJ databases">
        <title>A Genomic Blueprint of the Chicken Gut Microbiome.</title>
        <authorList>
            <person name="Gilroy R."/>
            <person name="Ravi A."/>
            <person name="Getino M."/>
            <person name="Pursley I."/>
            <person name="Horton D.L."/>
            <person name="Alikhan N.-F."/>
            <person name="Baker D."/>
            <person name="Gharbi K."/>
            <person name="Hall N."/>
            <person name="Watson M."/>
            <person name="Adriaenssens E.M."/>
            <person name="Foster-Nyarko E."/>
            <person name="Jarju S."/>
            <person name="Secka A."/>
            <person name="Antonio M."/>
            <person name="Oren A."/>
            <person name="Chaudhuri R."/>
            <person name="La Ragione R.M."/>
            <person name="Hildebrand F."/>
            <person name="Pallen M.J."/>
        </authorList>
    </citation>
    <scope>NUCLEOTIDE SEQUENCE [LARGE SCALE GENOMIC DNA]</scope>
    <source>
        <strain evidence="2 3">Sa4CUA1</strain>
    </source>
</reference>
<feature type="region of interest" description="Disordered" evidence="1">
    <location>
        <begin position="38"/>
        <end position="64"/>
    </location>
</feature>
<dbReference type="RefSeq" id="WP_191795022.1">
    <property type="nucleotide sequence ID" value="NZ_JACSQQ010000005.1"/>
</dbReference>
<comment type="caution">
    <text evidence="2">The sequence shown here is derived from an EMBL/GenBank/DDBJ whole genome shotgun (WGS) entry which is preliminary data.</text>
</comment>
<evidence type="ECO:0000256" key="1">
    <source>
        <dbReference type="SAM" id="MobiDB-lite"/>
    </source>
</evidence>
<gene>
    <name evidence="2" type="ORF">H9652_04220</name>
</gene>
<dbReference type="Proteomes" id="UP000641803">
    <property type="component" value="Unassembled WGS sequence"/>
</dbReference>
<dbReference type="EMBL" id="JACSQQ010000005">
    <property type="protein sequence ID" value="MBD7949615.1"/>
    <property type="molecule type" value="Genomic_DNA"/>
</dbReference>
<proteinExistence type="predicted"/>
<keyword evidence="3" id="KW-1185">Reference proteome</keyword>
<name>A0ABR8RP94_9CELL</name>
<evidence type="ECO:0000313" key="2">
    <source>
        <dbReference type="EMBL" id="MBD7949615.1"/>
    </source>
</evidence>
<feature type="compositionally biased region" description="Basic and acidic residues" evidence="1">
    <location>
        <begin position="40"/>
        <end position="54"/>
    </location>
</feature>
<evidence type="ECO:0000313" key="3">
    <source>
        <dbReference type="Proteomes" id="UP000641803"/>
    </source>
</evidence>
<accession>A0ABR8RP94</accession>
<protein>
    <submittedName>
        <fullName evidence="2">Uncharacterized protein</fullName>
    </submittedName>
</protein>
<sequence>MTGRHLTPCSAIVRTGNYLPLEGWPSIAEMAVCLLSPGHDGPHVDPTLDHHAWDETPPPPEEAA</sequence>
<organism evidence="2 3">
    <name type="scientific">Oerskovia rustica</name>
    <dbReference type="NCBI Taxonomy" id="2762237"/>
    <lineage>
        <taxon>Bacteria</taxon>
        <taxon>Bacillati</taxon>
        <taxon>Actinomycetota</taxon>
        <taxon>Actinomycetes</taxon>
        <taxon>Micrococcales</taxon>
        <taxon>Cellulomonadaceae</taxon>
        <taxon>Oerskovia</taxon>
    </lineage>
</organism>